<dbReference type="STRING" id="429728.SAMN05216456_0125"/>
<dbReference type="Pfam" id="PF14234">
    <property type="entry name" value="DUF4336"/>
    <property type="match status" value="1"/>
</dbReference>
<evidence type="ECO:0008006" key="3">
    <source>
        <dbReference type="Google" id="ProtNLM"/>
    </source>
</evidence>
<dbReference type="AlphaFoldDB" id="A0A1I7MWL0"/>
<dbReference type="PANTHER" id="PTHR33835:SF1">
    <property type="entry name" value="METALLO-BETA-LACTAMASE DOMAIN-CONTAINING PROTEIN"/>
    <property type="match status" value="1"/>
</dbReference>
<dbReference type="SUPFAM" id="SSF56281">
    <property type="entry name" value="Metallo-hydrolase/oxidoreductase"/>
    <property type="match status" value="1"/>
</dbReference>
<accession>A0A1I7MWL0</accession>
<name>A0A1I7MWL0_9HYPH</name>
<dbReference type="InterPro" id="IPR036866">
    <property type="entry name" value="RibonucZ/Hydroxyglut_hydro"/>
</dbReference>
<evidence type="ECO:0000313" key="1">
    <source>
        <dbReference type="EMBL" id="SFV26827.1"/>
    </source>
</evidence>
<proteinExistence type="predicted"/>
<dbReference type="RefSeq" id="WP_092419502.1">
    <property type="nucleotide sequence ID" value="NZ_FPCK01000001.1"/>
</dbReference>
<protein>
    <recommendedName>
        <fullName evidence="3">DUF4336 domain-containing protein</fullName>
    </recommendedName>
</protein>
<reference evidence="1 2" key="1">
    <citation type="submission" date="2016-10" db="EMBL/GenBank/DDBJ databases">
        <authorList>
            <person name="de Groot N.N."/>
        </authorList>
    </citation>
    <scope>NUCLEOTIDE SEQUENCE [LARGE SCALE GENOMIC DNA]</scope>
    <source>
        <strain evidence="1 2">IPL20</strain>
    </source>
</reference>
<keyword evidence="2" id="KW-1185">Reference proteome</keyword>
<dbReference type="Proteomes" id="UP000199074">
    <property type="component" value="Unassembled WGS sequence"/>
</dbReference>
<dbReference type="InterPro" id="IPR025638">
    <property type="entry name" value="DUF4336"/>
</dbReference>
<dbReference type="OrthoDB" id="450111at2"/>
<dbReference type="EMBL" id="FPCK01000001">
    <property type="protein sequence ID" value="SFV26827.1"/>
    <property type="molecule type" value="Genomic_DNA"/>
</dbReference>
<sequence>MTEVSYPPLDAPKAVAEGVWIVDSDHHMAGAHLPVRMTVLRLSDGTLLLHSPTRHTPATQGALEELGPIAHVVAPNTLHWSYMTEWQEHVPNATYWAVPGLRKRRAVVKSGLRLDRDLPDGSDPNWRGALDSILVQGFGISEAGLFHQTSRTLVLTDQVVNVEPETLPAPLSLGAKLVGAAAPHGKSPLYARIAFKLGGAKASAAARRLVDLRPACVIFSHGKWFEANAAEQLRESLSWLT</sequence>
<dbReference type="PANTHER" id="PTHR33835">
    <property type="entry name" value="YALI0C07656P"/>
    <property type="match status" value="1"/>
</dbReference>
<organism evidence="1 2">
    <name type="scientific">Devosia crocina</name>
    <dbReference type="NCBI Taxonomy" id="429728"/>
    <lineage>
        <taxon>Bacteria</taxon>
        <taxon>Pseudomonadati</taxon>
        <taxon>Pseudomonadota</taxon>
        <taxon>Alphaproteobacteria</taxon>
        <taxon>Hyphomicrobiales</taxon>
        <taxon>Devosiaceae</taxon>
        <taxon>Devosia</taxon>
    </lineage>
</organism>
<gene>
    <name evidence="1" type="ORF">SAMN05216456_0125</name>
</gene>
<evidence type="ECO:0000313" key="2">
    <source>
        <dbReference type="Proteomes" id="UP000199074"/>
    </source>
</evidence>